<keyword evidence="2" id="KW-0732">Signal</keyword>
<accession>A0A0C3AWU1</accession>
<keyword evidence="4" id="KW-1185">Reference proteome</keyword>
<evidence type="ECO:0000313" key="4">
    <source>
        <dbReference type="Proteomes" id="UP000054166"/>
    </source>
</evidence>
<dbReference type="AlphaFoldDB" id="A0A0C3AWU1"/>
<feature type="region of interest" description="Disordered" evidence="1">
    <location>
        <begin position="79"/>
        <end position="123"/>
    </location>
</feature>
<reference evidence="4" key="2">
    <citation type="submission" date="2015-01" db="EMBL/GenBank/DDBJ databases">
        <title>Evolutionary Origins and Diversification of the Mycorrhizal Mutualists.</title>
        <authorList>
            <consortium name="DOE Joint Genome Institute"/>
            <consortium name="Mycorrhizal Genomics Consortium"/>
            <person name="Kohler A."/>
            <person name="Kuo A."/>
            <person name="Nagy L.G."/>
            <person name="Floudas D."/>
            <person name="Copeland A."/>
            <person name="Barry K.W."/>
            <person name="Cichocki N."/>
            <person name="Veneault-Fourrey C."/>
            <person name="LaButti K."/>
            <person name="Lindquist E.A."/>
            <person name="Lipzen A."/>
            <person name="Lundell T."/>
            <person name="Morin E."/>
            <person name="Murat C."/>
            <person name="Riley R."/>
            <person name="Ohm R."/>
            <person name="Sun H."/>
            <person name="Tunlid A."/>
            <person name="Henrissat B."/>
            <person name="Grigoriev I.V."/>
            <person name="Hibbett D.S."/>
            <person name="Martin F."/>
        </authorList>
    </citation>
    <scope>NUCLEOTIDE SEQUENCE [LARGE SCALE GENOMIC DNA]</scope>
    <source>
        <strain evidence="4">F 1598</strain>
    </source>
</reference>
<feature type="signal peptide" evidence="2">
    <location>
        <begin position="1"/>
        <end position="25"/>
    </location>
</feature>
<organism evidence="3 4">
    <name type="scientific">Piloderma croceum (strain F 1598)</name>
    <dbReference type="NCBI Taxonomy" id="765440"/>
    <lineage>
        <taxon>Eukaryota</taxon>
        <taxon>Fungi</taxon>
        <taxon>Dikarya</taxon>
        <taxon>Basidiomycota</taxon>
        <taxon>Agaricomycotina</taxon>
        <taxon>Agaricomycetes</taxon>
        <taxon>Agaricomycetidae</taxon>
        <taxon>Atheliales</taxon>
        <taxon>Atheliaceae</taxon>
        <taxon>Piloderma</taxon>
    </lineage>
</organism>
<feature type="chain" id="PRO_5002172422" evidence="2">
    <location>
        <begin position="26"/>
        <end position="140"/>
    </location>
</feature>
<dbReference type="EMBL" id="KN833016">
    <property type="protein sequence ID" value="KIM78478.1"/>
    <property type="molecule type" value="Genomic_DNA"/>
</dbReference>
<proteinExistence type="predicted"/>
<gene>
    <name evidence="3" type="ORF">PILCRDRAFT_824375</name>
</gene>
<feature type="compositionally biased region" description="Basic and acidic residues" evidence="1">
    <location>
        <begin position="88"/>
        <end position="123"/>
    </location>
</feature>
<name>A0A0C3AWU1_PILCF</name>
<protein>
    <submittedName>
        <fullName evidence="3">Uncharacterized protein</fullName>
    </submittedName>
</protein>
<sequence length="140" mass="15755">MPLNFLPLQKIRFITILALCLVAMASPAALAPLAVPGGRTDLVRRSQSSVPPLPALLAHARRSSNDALLDIDVTLGLGTEYPENPHQTYDKDRGHDYDHDQDQDSGGHHNYDHKHTHEHIHTHNDRMAPRYLYASRGYFM</sequence>
<evidence type="ECO:0000313" key="3">
    <source>
        <dbReference type="EMBL" id="KIM78478.1"/>
    </source>
</evidence>
<evidence type="ECO:0000256" key="2">
    <source>
        <dbReference type="SAM" id="SignalP"/>
    </source>
</evidence>
<reference evidence="3 4" key="1">
    <citation type="submission" date="2014-04" db="EMBL/GenBank/DDBJ databases">
        <authorList>
            <consortium name="DOE Joint Genome Institute"/>
            <person name="Kuo A."/>
            <person name="Tarkka M."/>
            <person name="Buscot F."/>
            <person name="Kohler A."/>
            <person name="Nagy L.G."/>
            <person name="Floudas D."/>
            <person name="Copeland A."/>
            <person name="Barry K.W."/>
            <person name="Cichocki N."/>
            <person name="Veneault-Fourrey C."/>
            <person name="LaButti K."/>
            <person name="Lindquist E.A."/>
            <person name="Lipzen A."/>
            <person name="Lundell T."/>
            <person name="Morin E."/>
            <person name="Murat C."/>
            <person name="Sun H."/>
            <person name="Tunlid A."/>
            <person name="Henrissat B."/>
            <person name="Grigoriev I.V."/>
            <person name="Hibbett D.S."/>
            <person name="Martin F."/>
            <person name="Nordberg H.P."/>
            <person name="Cantor M.N."/>
            <person name="Hua S.X."/>
        </authorList>
    </citation>
    <scope>NUCLEOTIDE SEQUENCE [LARGE SCALE GENOMIC DNA]</scope>
    <source>
        <strain evidence="3 4">F 1598</strain>
    </source>
</reference>
<evidence type="ECO:0000256" key="1">
    <source>
        <dbReference type="SAM" id="MobiDB-lite"/>
    </source>
</evidence>
<dbReference type="Proteomes" id="UP000054166">
    <property type="component" value="Unassembled WGS sequence"/>
</dbReference>
<dbReference type="HOGENOM" id="CLU_1835889_0_0_1"/>
<dbReference type="InParanoid" id="A0A0C3AWU1"/>